<proteinExistence type="inferred from homology"/>
<dbReference type="CDD" id="cd06261">
    <property type="entry name" value="TM_PBP2"/>
    <property type="match status" value="2"/>
</dbReference>
<feature type="domain" description="ABC transmembrane type-1" evidence="9">
    <location>
        <begin position="60"/>
        <end position="263"/>
    </location>
</feature>
<evidence type="ECO:0000259" key="9">
    <source>
        <dbReference type="PROSITE" id="PS50928"/>
    </source>
</evidence>
<dbReference type="GO" id="GO:0005886">
    <property type="term" value="C:plasma membrane"/>
    <property type="evidence" value="ECO:0007669"/>
    <property type="project" value="UniProtKB-SubCell"/>
</dbReference>
<protein>
    <recommendedName>
        <fullName evidence="9">ABC transmembrane type-1 domain-containing protein</fullName>
    </recommendedName>
</protein>
<dbReference type="PANTHER" id="PTHR43357">
    <property type="entry name" value="INNER MEMBRANE ABC TRANSPORTER PERMEASE PROTEIN YDCV"/>
    <property type="match status" value="1"/>
</dbReference>
<dbReference type="EMBL" id="NZBD01000005">
    <property type="protein sequence ID" value="MAG18054.1"/>
    <property type="molecule type" value="Genomic_DNA"/>
</dbReference>
<gene>
    <name evidence="10" type="ORF">CL944_01110</name>
</gene>
<feature type="transmembrane region" description="Helical" evidence="8">
    <location>
        <begin position="299"/>
        <end position="321"/>
    </location>
</feature>
<name>A0A2D6LPN0_9ARCH</name>
<dbReference type="InterPro" id="IPR035906">
    <property type="entry name" value="MetI-like_sf"/>
</dbReference>
<dbReference type="SUPFAM" id="SSF161098">
    <property type="entry name" value="MetI-like"/>
    <property type="match status" value="2"/>
</dbReference>
<feature type="transmembrane region" description="Helical" evidence="8">
    <location>
        <begin position="208"/>
        <end position="228"/>
    </location>
</feature>
<keyword evidence="5 8" id="KW-0812">Transmembrane</keyword>
<feature type="transmembrane region" description="Helical" evidence="8">
    <location>
        <begin position="64"/>
        <end position="86"/>
    </location>
</feature>
<feature type="transmembrane region" description="Helical" evidence="8">
    <location>
        <begin position="386"/>
        <end position="406"/>
    </location>
</feature>
<reference evidence="11" key="1">
    <citation type="submission" date="2017-09" db="EMBL/GenBank/DDBJ databases">
        <title>The Reconstruction of 2,631 Draft Metagenome-Assembled Genomes from the Global Oceans.</title>
        <authorList>
            <person name="Tully B.J."/>
            <person name="Graham E.D."/>
            <person name="Heidelberg J.F."/>
        </authorList>
    </citation>
    <scope>NUCLEOTIDE SEQUENCE [LARGE SCALE GENOMIC DNA]</scope>
</reference>
<evidence type="ECO:0000313" key="11">
    <source>
        <dbReference type="Proteomes" id="UP000226712"/>
    </source>
</evidence>
<sequence>MDFRMGKNNAIWISAKLLLGLFFFFFFLYPLLLVLSRAVSSGFETFALFIEVLLKNDFLLWNSFSQAVISTLFAVLVGLPMAYVLARRDFPGKKVVKSLSLIPFVFPSILVVISFVIIFGNNGWINLFLKDFLGFEEHIQFLYGFSGIILAHTFYNFPIVMRFVSNAWENTDKTMKETAKTLGANKFQVFLNVTLPQLIPSLAASASLVFIYTFMSFAIVLTLGGLQFSTFEVEIYRQITRNFNFEVGALLAFFQFLILSIVGYGYIYFSKKYAIKSSLNTEKPEKLNFNSLKGFFESLIILAGIIFIVLPLISLVFFAFFDQKLGEFSLKAFEKIIFPSNVSLLGTTPLLSIVYSLILAFVSSIVATFFGLIASLKQTRVRFSEVFLSASVAVSVITLGLGYWLGFGTGQLWIIAIGHAIFAFPFAFRIINNALSRIDSESLDAAKTLGANELQVFRFVQFPRIKNSLLVSLALSFAVSLGELGLVLLLYDGIYATMPVYIYRLLTTFDLFAAAAMGVVLISISFLSFYAIEYFSKDESVF</sequence>
<organism evidence="10 11">
    <name type="scientific">Candidatus Iainarchaeum sp</name>
    <dbReference type="NCBI Taxonomy" id="3101447"/>
    <lineage>
        <taxon>Archaea</taxon>
        <taxon>Candidatus Iainarchaeota</taxon>
        <taxon>Candidatus Iainarchaeia</taxon>
        <taxon>Candidatus Iainarchaeales</taxon>
        <taxon>Candidatus Iainarchaeaceae</taxon>
        <taxon>Candidatus Iainarchaeum</taxon>
    </lineage>
</organism>
<dbReference type="Proteomes" id="UP000226712">
    <property type="component" value="Unassembled WGS sequence"/>
</dbReference>
<feature type="transmembrane region" description="Helical" evidence="8">
    <location>
        <begin position="139"/>
        <end position="157"/>
    </location>
</feature>
<evidence type="ECO:0000256" key="8">
    <source>
        <dbReference type="RuleBase" id="RU363032"/>
    </source>
</evidence>
<evidence type="ECO:0000256" key="1">
    <source>
        <dbReference type="ARBA" id="ARBA00004429"/>
    </source>
</evidence>
<keyword evidence="4" id="KW-0997">Cell inner membrane</keyword>
<feature type="transmembrane region" description="Helical" evidence="8">
    <location>
        <begin position="412"/>
        <end position="431"/>
    </location>
</feature>
<comment type="similarity">
    <text evidence="8">Belongs to the binding-protein-dependent transport system permease family.</text>
</comment>
<dbReference type="Pfam" id="PF00528">
    <property type="entry name" value="BPD_transp_1"/>
    <property type="match status" value="2"/>
</dbReference>
<dbReference type="PROSITE" id="PS50928">
    <property type="entry name" value="ABC_TM1"/>
    <property type="match status" value="2"/>
</dbReference>
<dbReference type="InterPro" id="IPR000515">
    <property type="entry name" value="MetI-like"/>
</dbReference>
<comment type="caution">
    <text evidence="10">The sequence shown here is derived from an EMBL/GenBank/DDBJ whole genome shotgun (WGS) entry which is preliminary data.</text>
</comment>
<evidence type="ECO:0000256" key="5">
    <source>
        <dbReference type="ARBA" id="ARBA00022692"/>
    </source>
</evidence>
<feature type="transmembrane region" description="Helical" evidence="8">
    <location>
        <begin position="98"/>
        <end position="119"/>
    </location>
</feature>
<evidence type="ECO:0000256" key="4">
    <source>
        <dbReference type="ARBA" id="ARBA00022519"/>
    </source>
</evidence>
<evidence type="ECO:0000256" key="2">
    <source>
        <dbReference type="ARBA" id="ARBA00022448"/>
    </source>
</evidence>
<keyword evidence="2 8" id="KW-0813">Transport</keyword>
<feature type="domain" description="ABC transmembrane type-1" evidence="9">
    <location>
        <begin position="353"/>
        <end position="532"/>
    </location>
</feature>
<comment type="subcellular location">
    <subcellularLocation>
        <location evidence="1">Cell inner membrane</location>
        <topology evidence="1">Multi-pass membrane protein</topology>
    </subcellularLocation>
    <subcellularLocation>
        <location evidence="8">Cell membrane</location>
        <topology evidence="8">Multi-pass membrane protein</topology>
    </subcellularLocation>
</comment>
<evidence type="ECO:0000313" key="10">
    <source>
        <dbReference type="EMBL" id="MAG18054.1"/>
    </source>
</evidence>
<feature type="transmembrane region" description="Helical" evidence="8">
    <location>
        <begin position="248"/>
        <end position="269"/>
    </location>
</feature>
<feature type="transmembrane region" description="Helical" evidence="8">
    <location>
        <begin position="511"/>
        <end position="532"/>
    </location>
</feature>
<dbReference type="PANTHER" id="PTHR43357:SF4">
    <property type="entry name" value="INNER MEMBRANE ABC TRANSPORTER PERMEASE PROTEIN YDCV"/>
    <property type="match status" value="1"/>
</dbReference>
<evidence type="ECO:0000256" key="7">
    <source>
        <dbReference type="ARBA" id="ARBA00023136"/>
    </source>
</evidence>
<keyword evidence="3" id="KW-1003">Cell membrane</keyword>
<evidence type="ECO:0000256" key="6">
    <source>
        <dbReference type="ARBA" id="ARBA00022989"/>
    </source>
</evidence>
<feature type="transmembrane region" description="Helical" evidence="8">
    <location>
        <begin position="468"/>
        <end position="491"/>
    </location>
</feature>
<keyword evidence="6 8" id="KW-1133">Transmembrane helix</keyword>
<accession>A0A2D6LPN0</accession>
<feature type="transmembrane region" description="Helical" evidence="8">
    <location>
        <begin position="353"/>
        <end position="374"/>
    </location>
</feature>
<keyword evidence="7 8" id="KW-0472">Membrane</keyword>
<dbReference type="GO" id="GO:0055085">
    <property type="term" value="P:transmembrane transport"/>
    <property type="evidence" value="ECO:0007669"/>
    <property type="project" value="InterPro"/>
</dbReference>
<dbReference type="AlphaFoldDB" id="A0A2D6LPN0"/>
<dbReference type="Gene3D" id="1.10.3720.10">
    <property type="entry name" value="MetI-like"/>
    <property type="match status" value="2"/>
</dbReference>
<evidence type="ECO:0000256" key="3">
    <source>
        <dbReference type="ARBA" id="ARBA00022475"/>
    </source>
</evidence>